<dbReference type="AlphaFoldDB" id="A0A7C4LJB7"/>
<evidence type="ECO:0000259" key="1">
    <source>
        <dbReference type="PROSITE" id="PS51819"/>
    </source>
</evidence>
<accession>A0A7C4LJB7</accession>
<dbReference type="EMBL" id="DSVQ01000009">
    <property type="protein sequence ID" value="HGT38452.1"/>
    <property type="molecule type" value="Genomic_DNA"/>
</dbReference>
<organism evidence="2">
    <name type="scientific">Schlesneria paludicola</name>
    <dbReference type="NCBI Taxonomy" id="360056"/>
    <lineage>
        <taxon>Bacteria</taxon>
        <taxon>Pseudomonadati</taxon>
        <taxon>Planctomycetota</taxon>
        <taxon>Planctomycetia</taxon>
        <taxon>Planctomycetales</taxon>
        <taxon>Planctomycetaceae</taxon>
        <taxon>Schlesneria</taxon>
    </lineage>
</organism>
<proteinExistence type="predicted"/>
<sequence>MRSGFPSRTVWLTGFLVGSAGLGGWLVQAQPSSNAGGAAFTSQTIDLGTVVSDVARSVKWYTEVVGFREQAGFDVPAGFAADSGLTNQLPFHVHVLTLGDEPTATKLKLMQFKTAPGARTDQQFIHSTYGFRYLTIFVKDLNAAVERAARHGAHPIAKGPVPLPEGFPADQGLAVLRDPDGNFVELVGPYKK</sequence>
<dbReference type="InterPro" id="IPR037523">
    <property type="entry name" value="VOC_core"/>
</dbReference>
<dbReference type="PROSITE" id="PS51819">
    <property type="entry name" value="VOC"/>
    <property type="match status" value="1"/>
</dbReference>
<reference evidence="2" key="1">
    <citation type="journal article" date="2020" name="mSystems">
        <title>Genome- and Community-Level Interaction Insights into Carbon Utilization and Element Cycling Functions of Hydrothermarchaeota in Hydrothermal Sediment.</title>
        <authorList>
            <person name="Zhou Z."/>
            <person name="Liu Y."/>
            <person name="Xu W."/>
            <person name="Pan J."/>
            <person name="Luo Z.H."/>
            <person name="Li M."/>
        </authorList>
    </citation>
    <scope>NUCLEOTIDE SEQUENCE [LARGE SCALE GENOMIC DNA]</scope>
    <source>
        <strain evidence="2">SpSt-508</strain>
    </source>
</reference>
<protein>
    <submittedName>
        <fullName evidence="2">VOC family protein</fullName>
    </submittedName>
</protein>
<name>A0A7C4LJB7_9PLAN</name>
<dbReference type="Pfam" id="PF00903">
    <property type="entry name" value="Glyoxalase"/>
    <property type="match status" value="1"/>
</dbReference>
<dbReference type="InterPro" id="IPR029068">
    <property type="entry name" value="Glyas_Bleomycin-R_OHBP_Dase"/>
</dbReference>
<dbReference type="InterPro" id="IPR004360">
    <property type="entry name" value="Glyas_Fos-R_dOase_dom"/>
</dbReference>
<dbReference type="SUPFAM" id="SSF54593">
    <property type="entry name" value="Glyoxalase/Bleomycin resistance protein/Dihydroxybiphenyl dioxygenase"/>
    <property type="match status" value="1"/>
</dbReference>
<gene>
    <name evidence="2" type="ORF">ENS64_04215</name>
</gene>
<comment type="caution">
    <text evidence="2">The sequence shown here is derived from an EMBL/GenBank/DDBJ whole genome shotgun (WGS) entry which is preliminary data.</text>
</comment>
<dbReference type="Gene3D" id="3.10.180.10">
    <property type="entry name" value="2,3-Dihydroxybiphenyl 1,2-Dioxygenase, domain 1"/>
    <property type="match status" value="1"/>
</dbReference>
<evidence type="ECO:0000313" key="2">
    <source>
        <dbReference type="EMBL" id="HGT38452.1"/>
    </source>
</evidence>
<feature type="domain" description="VOC" evidence="1">
    <location>
        <begin position="43"/>
        <end position="189"/>
    </location>
</feature>